<dbReference type="PANTHER" id="PTHR23513">
    <property type="entry name" value="INTEGRAL MEMBRANE EFFLUX PROTEIN-RELATED"/>
    <property type="match status" value="1"/>
</dbReference>
<feature type="transmembrane region" description="Helical" evidence="8">
    <location>
        <begin position="6"/>
        <end position="29"/>
    </location>
</feature>
<feature type="transmembrane region" description="Helical" evidence="8">
    <location>
        <begin position="217"/>
        <end position="237"/>
    </location>
</feature>
<evidence type="ECO:0000313" key="10">
    <source>
        <dbReference type="EMBL" id="GAO39233.1"/>
    </source>
</evidence>
<dbReference type="Pfam" id="PF05977">
    <property type="entry name" value="MFS_3"/>
    <property type="match status" value="1"/>
</dbReference>
<evidence type="ECO:0000256" key="5">
    <source>
        <dbReference type="ARBA" id="ARBA00022989"/>
    </source>
</evidence>
<comment type="subcellular location">
    <subcellularLocation>
        <location evidence="1">Cell membrane</location>
        <topology evidence="1">Multi-pass membrane protein</topology>
    </subcellularLocation>
</comment>
<evidence type="ECO:0000256" key="2">
    <source>
        <dbReference type="ARBA" id="ARBA00022448"/>
    </source>
</evidence>
<keyword evidence="6 8" id="KW-0472">Membrane</keyword>
<evidence type="ECO:0000256" key="4">
    <source>
        <dbReference type="ARBA" id="ARBA00022692"/>
    </source>
</evidence>
<evidence type="ECO:0000256" key="8">
    <source>
        <dbReference type="SAM" id="Phobius"/>
    </source>
</evidence>
<sequence length="510" mass="54207">MISLGASPQLIALVQASTTLPIMLLSLLAGAIADNRDRRRVMLTAQIFMLLVSAVLSVFAWAGWLTPWLLLGFTFLIGCGTALNGPAWQASVGDMVPRAALPGAVAMNSMGFNIARSVGPAIGGAIVAVAGAATAFLANAISYLGLIAVLARWKPHRPQTQLPPERIGTAMLAGVRYVAMSPGLRLVLMRALVFGLAASAVPAMMPLVARDLVSGGPLTYGLLLGGFGLGAIAGALGSTRLRNRLSPEGVVRGAVLVLSAGAAIAATSRALPVTIIGLLLAGGGWVLALSTFNVSVQLSTPRWVVARALALYQMAAFGGMAAGSWLFGIVADVDGVATALLAAAALQLVSLVLGFFFALPGLADIDLDLRDWTVPVINVPIEQRSGPIVTTIEYRIAAEDLPRFLAVMDERKRIRRRDGARHWTLLRDLMEPELWIERYHVATWLDYVRHNQRRTHADTENGREILALHRGGSPPVVHRRIERQTRAPAISRGTIDPELADPLTDPSRSS</sequence>
<evidence type="ECO:0000313" key="11">
    <source>
        <dbReference type="Proteomes" id="UP000033202"/>
    </source>
</evidence>
<keyword evidence="2" id="KW-0813">Transport</keyword>
<dbReference type="SUPFAM" id="SSF103473">
    <property type="entry name" value="MFS general substrate transporter"/>
    <property type="match status" value="1"/>
</dbReference>
<dbReference type="GO" id="GO:0005886">
    <property type="term" value="C:plasma membrane"/>
    <property type="evidence" value="ECO:0007669"/>
    <property type="project" value="UniProtKB-SubCell"/>
</dbReference>
<protein>
    <submittedName>
        <fullName evidence="10">Putative major facilitator superfamily transporter</fullName>
    </submittedName>
</protein>
<comment type="caution">
    <text evidence="10">The sequence shown here is derived from an EMBL/GenBank/DDBJ whole genome shotgun (WGS) entry which is preliminary data.</text>
</comment>
<evidence type="ECO:0000256" key="3">
    <source>
        <dbReference type="ARBA" id="ARBA00022475"/>
    </source>
</evidence>
<evidence type="ECO:0000256" key="6">
    <source>
        <dbReference type="ARBA" id="ARBA00023136"/>
    </source>
</evidence>
<accession>A0A0E9MNZ8</accession>
<proteinExistence type="predicted"/>
<dbReference type="CDD" id="cd06173">
    <property type="entry name" value="MFS_MefA_like"/>
    <property type="match status" value="1"/>
</dbReference>
<feature type="domain" description="Major facilitator superfamily (MFS) profile" evidence="9">
    <location>
        <begin position="1"/>
        <end position="362"/>
    </location>
</feature>
<feature type="transmembrane region" description="Helical" evidence="8">
    <location>
        <begin position="186"/>
        <end position="205"/>
    </location>
</feature>
<dbReference type="PROSITE" id="PS50850">
    <property type="entry name" value="MFS"/>
    <property type="match status" value="1"/>
</dbReference>
<dbReference type="Proteomes" id="UP000033202">
    <property type="component" value="Unassembled WGS sequence"/>
</dbReference>
<keyword evidence="3" id="KW-1003">Cell membrane</keyword>
<dbReference type="PANTHER" id="PTHR23513:SF11">
    <property type="entry name" value="STAPHYLOFERRIN A TRANSPORTER"/>
    <property type="match status" value="1"/>
</dbReference>
<gene>
    <name evidence="10" type="ORF">SCH01S_28_00930</name>
</gene>
<feature type="transmembrane region" description="Helical" evidence="8">
    <location>
        <begin position="336"/>
        <end position="359"/>
    </location>
</feature>
<dbReference type="InterPro" id="IPR020846">
    <property type="entry name" value="MFS_dom"/>
</dbReference>
<feature type="transmembrane region" description="Helical" evidence="8">
    <location>
        <begin position="273"/>
        <end position="296"/>
    </location>
</feature>
<dbReference type="AlphaFoldDB" id="A0A0E9MNZ8"/>
<evidence type="ECO:0000259" key="9">
    <source>
        <dbReference type="PROSITE" id="PS50850"/>
    </source>
</evidence>
<feature type="transmembrane region" description="Helical" evidence="8">
    <location>
        <begin position="308"/>
        <end position="330"/>
    </location>
</feature>
<dbReference type="STRING" id="1219043.SCH01S_28_00930"/>
<feature type="transmembrane region" description="Helical" evidence="8">
    <location>
        <begin position="249"/>
        <end position="267"/>
    </location>
</feature>
<dbReference type="InterPro" id="IPR010290">
    <property type="entry name" value="TM_effector"/>
</dbReference>
<evidence type="ECO:0000256" key="7">
    <source>
        <dbReference type="SAM" id="MobiDB-lite"/>
    </source>
</evidence>
<reference evidence="10 11" key="1">
    <citation type="submission" date="2015-04" db="EMBL/GenBank/DDBJ databases">
        <title>Whole genome shotgun sequence of Sphingomonas changbaiensis NBRC 104936.</title>
        <authorList>
            <person name="Katano-Makiyama Y."/>
            <person name="Hosoyama A."/>
            <person name="Hashimoto M."/>
            <person name="Noguchi M."/>
            <person name="Tsuchikane K."/>
            <person name="Ohji S."/>
            <person name="Yamazoe A."/>
            <person name="Ichikawa N."/>
            <person name="Kimura A."/>
            <person name="Fujita N."/>
        </authorList>
    </citation>
    <scope>NUCLEOTIDE SEQUENCE [LARGE SCALE GENOMIC DNA]</scope>
    <source>
        <strain evidence="10 11">NBRC 104936</strain>
    </source>
</reference>
<evidence type="ECO:0000256" key="1">
    <source>
        <dbReference type="ARBA" id="ARBA00004651"/>
    </source>
</evidence>
<name>A0A0E9MNZ8_9SPHN</name>
<dbReference type="EMBL" id="BBWU01000028">
    <property type="protein sequence ID" value="GAO39233.1"/>
    <property type="molecule type" value="Genomic_DNA"/>
</dbReference>
<keyword evidence="4 8" id="KW-0812">Transmembrane</keyword>
<keyword evidence="5 8" id="KW-1133">Transmembrane helix</keyword>
<dbReference type="GO" id="GO:0022857">
    <property type="term" value="F:transmembrane transporter activity"/>
    <property type="evidence" value="ECO:0007669"/>
    <property type="project" value="InterPro"/>
</dbReference>
<feature type="region of interest" description="Disordered" evidence="7">
    <location>
        <begin position="479"/>
        <end position="510"/>
    </location>
</feature>
<feature type="transmembrane region" description="Helical" evidence="8">
    <location>
        <begin position="41"/>
        <end position="62"/>
    </location>
</feature>
<feature type="transmembrane region" description="Helical" evidence="8">
    <location>
        <begin position="121"/>
        <end position="151"/>
    </location>
</feature>
<organism evidence="10 11">
    <name type="scientific">Sphingomonas changbaiensis NBRC 104936</name>
    <dbReference type="NCBI Taxonomy" id="1219043"/>
    <lineage>
        <taxon>Bacteria</taxon>
        <taxon>Pseudomonadati</taxon>
        <taxon>Pseudomonadota</taxon>
        <taxon>Alphaproteobacteria</taxon>
        <taxon>Sphingomonadales</taxon>
        <taxon>Sphingomonadaceae</taxon>
        <taxon>Sphingomonas</taxon>
    </lineage>
</organism>
<keyword evidence="11" id="KW-1185">Reference proteome</keyword>
<dbReference type="InterPro" id="IPR036259">
    <property type="entry name" value="MFS_trans_sf"/>
</dbReference>
<dbReference type="Gene3D" id="1.20.1250.20">
    <property type="entry name" value="MFS general substrate transporter like domains"/>
    <property type="match status" value="1"/>
</dbReference>